<reference evidence="3 4" key="1">
    <citation type="journal article" date="2001" name="Curr. Top. Microbiol. Immunol.">
        <title>A complete genomic DNA sequence of Marek's disease virus type 2, strain HPRS24.</title>
        <authorList>
            <person name="Izumiya Y."/>
            <person name="Jang H.K."/>
            <person name="Ono M."/>
            <person name="Mikami T."/>
        </authorList>
    </citation>
    <scope>NUCLEOTIDE SEQUENCE [LARGE SCALE GENOMIC DNA]</scope>
    <source>
        <strain evidence="3">HPRS24</strain>
    </source>
</reference>
<dbReference type="Proteomes" id="UP000181057">
    <property type="component" value="Segment"/>
</dbReference>
<feature type="transmembrane region" description="Helical" evidence="2">
    <location>
        <begin position="12"/>
        <end position="34"/>
    </location>
</feature>
<feature type="region of interest" description="Disordered" evidence="1">
    <location>
        <begin position="159"/>
        <end position="186"/>
    </location>
</feature>
<organism evidence="3 4">
    <name type="scientific">Gallid alphaherpesvirus 3</name>
    <dbReference type="NCBI Taxonomy" id="35250"/>
    <lineage>
        <taxon>Viruses</taxon>
        <taxon>Duplodnaviria</taxon>
        <taxon>Heunggongvirae</taxon>
        <taxon>Peploviricota</taxon>
        <taxon>Herviviricetes</taxon>
        <taxon>Herpesvirales</taxon>
        <taxon>Orthoherpesviridae</taxon>
        <taxon>Alphaherpesvirinae</taxon>
        <taxon>Mardivirus</taxon>
        <taxon>Mardivirus gallidalpha3</taxon>
    </lineage>
</organism>
<keyword evidence="2" id="KW-0812">Transmembrane</keyword>
<evidence type="ECO:0000256" key="2">
    <source>
        <dbReference type="SAM" id="Phobius"/>
    </source>
</evidence>
<dbReference type="SUPFAM" id="SSF53474">
    <property type="entry name" value="alpha/beta-Hydrolases"/>
    <property type="match status" value="1"/>
</dbReference>
<dbReference type="OrthoDB" id="6071at10239"/>
<keyword evidence="2" id="KW-1133">Transmembrane helix</keyword>
<evidence type="ECO:0000313" key="3">
    <source>
        <dbReference type="EMBL" id="BAB16506.1"/>
    </source>
</evidence>
<dbReference type="RefSeq" id="NP_066828.1">
    <property type="nucleotide sequence ID" value="NC_002577.1"/>
</dbReference>
<keyword evidence="2" id="KW-0472">Membrane</keyword>
<dbReference type="Gene3D" id="3.40.50.1820">
    <property type="entry name" value="alpha/beta hydrolase"/>
    <property type="match status" value="1"/>
</dbReference>
<protein>
    <submittedName>
        <fullName evidence="3">V-lipase</fullName>
    </submittedName>
</protein>
<dbReference type="EMBL" id="AB049735">
    <property type="protein sequence ID" value="BAB16506.1"/>
    <property type="molecule type" value="Genomic_DNA"/>
</dbReference>
<proteinExistence type="predicted"/>
<dbReference type="GeneID" id="911891"/>
<dbReference type="InterPro" id="IPR029058">
    <property type="entry name" value="AB_hydrolase_fold"/>
</dbReference>
<sequence>MSSKGDVDHHAGYGVALAIIALLLVHATALIMIFSDVKFRPVSQDLSTQYPSHKHYDDAYSPHMSGVDHGHSDVWTNTVNDPSGGINSNLPGAKSVEKIYPSVEPSTSHDKVSYGNAWGGDINTGSVSPSDDKALPATVEPSTDIVSIAITGSSLNGESSWRISKDGPRRVYTPHQTKRSPPQIDGTRLSTRTAYLSVWDEQEGIFKTFPANAAAFNLLDANQLEKARREVFFVVSVWHGNTNETRIFLSATRLLTRMMSTSLVVYLSWDSRGALGTTTDAAFLARSVNISQFLTAVPPHSQVRCMGHSLGMYTCGSICRQYNSVGTTRCKSILSIDPYGASSPDSHVSSADSSNTIRFDADYVAIFATSEWHLNTSDSNADEYIIVDGLNANAVCVDPYEWSVLLCVSNRQRNAVCERFGANNVTTTGDPAEDGSETCMRILPILSVLQSLDKNSAYPLLRMDPPGASAAVPSLPSTWNIYVMGKDYRYSTYGKNESLWYSSAVHMGGPGFFPASVFTVFLPSGIPAVVSNVVQHSSISYGDVAVHSAFLTDRSLYYPRVMVQTSGPILSAYSWRARLHNDSLYLLPLPEQEIMQYKCAVAQGSYACSPTGPILTTVMWRSLLFAGRSSPVPPNGSCLTYIPANTIIRSRSPIEIGPRSIITASFQLSRQLMAMTLENHFTSTNRTLLTFHDVCHDTAMESDIYFEYNWLGASMNITILNPGLYTFRWFFPFEVFVMPVVVTPPKSRADTVTIAPVGL</sequence>
<dbReference type="KEGG" id="vg:911891"/>
<evidence type="ECO:0000256" key="1">
    <source>
        <dbReference type="SAM" id="MobiDB-lite"/>
    </source>
</evidence>
<gene>
    <name evidence="3" type="primary">LORF1</name>
</gene>
<name>A0A1P7U1G6_9ALPH</name>
<evidence type="ECO:0000313" key="4">
    <source>
        <dbReference type="Proteomes" id="UP000181057"/>
    </source>
</evidence>
<accession>A0A1P7U1G6</accession>